<protein>
    <recommendedName>
        <fullName evidence="8">Thymidylate kinase</fullName>
        <ecNumber evidence="8">2.7.4.9</ecNumber>
    </recommendedName>
    <alternativeName>
        <fullName evidence="8">dTMP kinase</fullName>
    </alternativeName>
</protein>
<evidence type="ECO:0000256" key="2">
    <source>
        <dbReference type="ARBA" id="ARBA00022679"/>
    </source>
</evidence>
<dbReference type="PANTHER" id="PTHR10344">
    <property type="entry name" value="THYMIDYLATE KINASE"/>
    <property type="match status" value="1"/>
</dbReference>
<keyword evidence="5 8" id="KW-0418">Kinase</keyword>
<dbReference type="CDD" id="cd01672">
    <property type="entry name" value="TMPK"/>
    <property type="match status" value="1"/>
</dbReference>
<proteinExistence type="inferred from homology"/>
<dbReference type="GO" id="GO:0005524">
    <property type="term" value="F:ATP binding"/>
    <property type="evidence" value="ECO:0007669"/>
    <property type="project" value="UniProtKB-UniRule"/>
</dbReference>
<keyword evidence="4 8" id="KW-0547">Nucleotide-binding</keyword>
<evidence type="ECO:0000259" key="9">
    <source>
        <dbReference type="Pfam" id="PF02223"/>
    </source>
</evidence>
<dbReference type="HAMAP" id="MF_00165">
    <property type="entry name" value="Thymidylate_kinase"/>
    <property type="match status" value="1"/>
</dbReference>
<dbReference type="AlphaFoldDB" id="A0A7I9VQ20"/>
<dbReference type="Pfam" id="PF02223">
    <property type="entry name" value="Thymidylate_kin"/>
    <property type="match status" value="1"/>
</dbReference>
<dbReference type="RefSeq" id="WP_176066991.1">
    <property type="nucleotide sequence ID" value="NZ_BJTG01000007.1"/>
</dbReference>
<evidence type="ECO:0000256" key="6">
    <source>
        <dbReference type="ARBA" id="ARBA00022840"/>
    </source>
</evidence>
<dbReference type="EMBL" id="BJTG01000007">
    <property type="protein sequence ID" value="GEJ58451.1"/>
    <property type="molecule type" value="Genomic_DNA"/>
</dbReference>
<dbReference type="SUPFAM" id="SSF52540">
    <property type="entry name" value="P-loop containing nucleoside triphosphate hydrolases"/>
    <property type="match status" value="1"/>
</dbReference>
<dbReference type="NCBIfam" id="TIGR00041">
    <property type="entry name" value="DTMP_kinase"/>
    <property type="match status" value="1"/>
</dbReference>
<evidence type="ECO:0000313" key="11">
    <source>
        <dbReference type="Proteomes" id="UP000503640"/>
    </source>
</evidence>
<dbReference type="GO" id="GO:0005829">
    <property type="term" value="C:cytosol"/>
    <property type="evidence" value="ECO:0007669"/>
    <property type="project" value="TreeGrafter"/>
</dbReference>
<evidence type="ECO:0000256" key="7">
    <source>
        <dbReference type="ARBA" id="ARBA00048743"/>
    </source>
</evidence>
<comment type="catalytic activity">
    <reaction evidence="7 8">
        <text>dTMP + ATP = dTDP + ADP</text>
        <dbReference type="Rhea" id="RHEA:13517"/>
        <dbReference type="ChEBI" id="CHEBI:30616"/>
        <dbReference type="ChEBI" id="CHEBI:58369"/>
        <dbReference type="ChEBI" id="CHEBI:63528"/>
        <dbReference type="ChEBI" id="CHEBI:456216"/>
        <dbReference type="EC" id="2.7.4.9"/>
    </reaction>
</comment>
<evidence type="ECO:0000256" key="1">
    <source>
        <dbReference type="ARBA" id="ARBA00009776"/>
    </source>
</evidence>
<comment type="similarity">
    <text evidence="1 8">Belongs to the thymidylate kinase family.</text>
</comment>
<comment type="function">
    <text evidence="8">Phosphorylation of dTMP to form dTDP in both de novo and salvage pathways of dTTP synthesis.</text>
</comment>
<sequence>MSPRRAAGRRRRGRFLVLEGLDGAGTTTQAQRLAAWLRAQGRQVHVTAEPSGGPVGALVRQVLTGRVGGAAARPGAANPFDPHALALLFAADRLDHVASEIAPRLAEGQDVISDRYTLSSLAYQSLTCGGPAWIEAINARAPAPDATLFLEVSAATAVRRRFAASSRRELFEVPAFQRRVARSYQRALARLQEQGERVLVVDGEQPVEAVTAALAERVKSLL</sequence>
<evidence type="ECO:0000256" key="5">
    <source>
        <dbReference type="ARBA" id="ARBA00022777"/>
    </source>
</evidence>
<evidence type="ECO:0000256" key="3">
    <source>
        <dbReference type="ARBA" id="ARBA00022727"/>
    </source>
</evidence>
<feature type="domain" description="Thymidylate kinase-like" evidence="9">
    <location>
        <begin position="18"/>
        <end position="212"/>
    </location>
</feature>
<keyword evidence="3 8" id="KW-0545">Nucleotide biosynthesis</keyword>
<dbReference type="PROSITE" id="PS01331">
    <property type="entry name" value="THYMIDYLATE_KINASE"/>
    <property type="match status" value="1"/>
</dbReference>
<comment type="caution">
    <text evidence="8">Lacks conserved residue(s) required for the propagation of feature annotation.</text>
</comment>
<comment type="caution">
    <text evidence="10">The sequence shown here is derived from an EMBL/GenBank/DDBJ whole genome shotgun (WGS) entry which is preliminary data.</text>
</comment>
<accession>A0A7I9VQ20</accession>
<dbReference type="InterPro" id="IPR018094">
    <property type="entry name" value="Thymidylate_kinase"/>
</dbReference>
<keyword evidence="2 8" id="KW-0808">Transferase</keyword>
<dbReference type="PANTHER" id="PTHR10344:SF4">
    <property type="entry name" value="UMP-CMP KINASE 2, MITOCHONDRIAL"/>
    <property type="match status" value="1"/>
</dbReference>
<evidence type="ECO:0000256" key="4">
    <source>
        <dbReference type="ARBA" id="ARBA00022741"/>
    </source>
</evidence>
<organism evidence="10 11">
    <name type="scientific">Anaeromyxobacter diazotrophicus</name>
    <dbReference type="NCBI Taxonomy" id="2590199"/>
    <lineage>
        <taxon>Bacteria</taxon>
        <taxon>Pseudomonadati</taxon>
        <taxon>Myxococcota</taxon>
        <taxon>Myxococcia</taxon>
        <taxon>Myxococcales</taxon>
        <taxon>Cystobacterineae</taxon>
        <taxon>Anaeromyxobacteraceae</taxon>
        <taxon>Anaeromyxobacter</taxon>
    </lineage>
</organism>
<dbReference type="GO" id="GO:0006227">
    <property type="term" value="P:dUDP biosynthetic process"/>
    <property type="evidence" value="ECO:0007669"/>
    <property type="project" value="TreeGrafter"/>
</dbReference>
<dbReference type="EC" id="2.7.4.9" evidence="8"/>
<gene>
    <name evidence="8" type="primary">tmk</name>
    <name evidence="10" type="ORF">AMYX_31920</name>
</gene>
<keyword evidence="11" id="KW-1185">Reference proteome</keyword>
<dbReference type="InterPro" id="IPR027417">
    <property type="entry name" value="P-loop_NTPase"/>
</dbReference>
<dbReference type="Proteomes" id="UP000503640">
    <property type="component" value="Unassembled WGS sequence"/>
</dbReference>
<dbReference type="GO" id="GO:0004798">
    <property type="term" value="F:dTMP kinase activity"/>
    <property type="evidence" value="ECO:0007669"/>
    <property type="project" value="UniProtKB-UniRule"/>
</dbReference>
<name>A0A7I9VQ20_9BACT</name>
<dbReference type="GO" id="GO:0006235">
    <property type="term" value="P:dTTP biosynthetic process"/>
    <property type="evidence" value="ECO:0007669"/>
    <property type="project" value="UniProtKB-UniRule"/>
</dbReference>
<evidence type="ECO:0000256" key="8">
    <source>
        <dbReference type="HAMAP-Rule" id="MF_00165"/>
    </source>
</evidence>
<keyword evidence="6 8" id="KW-0067">ATP-binding</keyword>
<dbReference type="InterPro" id="IPR018095">
    <property type="entry name" value="Thymidylate_kin_CS"/>
</dbReference>
<dbReference type="GO" id="GO:0006233">
    <property type="term" value="P:dTDP biosynthetic process"/>
    <property type="evidence" value="ECO:0007669"/>
    <property type="project" value="InterPro"/>
</dbReference>
<dbReference type="InterPro" id="IPR039430">
    <property type="entry name" value="Thymidylate_kin-like_dom"/>
</dbReference>
<evidence type="ECO:0000313" key="10">
    <source>
        <dbReference type="EMBL" id="GEJ58451.1"/>
    </source>
</evidence>
<reference evidence="11" key="1">
    <citation type="journal article" date="2020" name="Appl. Environ. Microbiol.">
        <title>Diazotrophic Anaeromyxobacter Isolates from Soils.</title>
        <authorList>
            <person name="Masuda Y."/>
            <person name="Yamanaka H."/>
            <person name="Xu Z.X."/>
            <person name="Shiratori Y."/>
            <person name="Aono T."/>
            <person name="Amachi S."/>
            <person name="Senoo K."/>
            <person name="Itoh H."/>
        </authorList>
    </citation>
    <scope>NUCLEOTIDE SEQUENCE [LARGE SCALE GENOMIC DNA]</scope>
    <source>
        <strain evidence="11">R267</strain>
    </source>
</reference>
<dbReference type="Gene3D" id="3.40.50.300">
    <property type="entry name" value="P-loop containing nucleotide triphosphate hydrolases"/>
    <property type="match status" value="1"/>
</dbReference>